<reference evidence="2" key="1">
    <citation type="submission" date="2018-03" db="EMBL/GenBank/DDBJ databases">
        <authorList>
            <person name="Rodrigo-Torres L."/>
            <person name="Arahal R. D."/>
            <person name="Lucena T."/>
        </authorList>
    </citation>
    <scope>NUCLEOTIDE SEQUENCE [LARGE SCALE GENOMIC DNA]</scope>
    <source>
        <strain evidence="2">CECT 7615</strain>
    </source>
</reference>
<dbReference type="AlphaFoldDB" id="A0A2R8C9E3"/>
<evidence type="ECO:0000313" key="2">
    <source>
        <dbReference type="Proteomes" id="UP000244898"/>
    </source>
</evidence>
<dbReference type="EMBL" id="ONZG01000006">
    <property type="protein sequence ID" value="SPJ29025.1"/>
    <property type="molecule type" value="Genomic_DNA"/>
</dbReference>
<proteinExistence type="predicted"/>
<gene>
    <name evidence="1" type="ORF">TRM7615_02536</name>
</gene>
<sequence>MLLGIGNRAAIHRPKHRHIETLSMIRLLFSLACVSFLAACGSTQLNEAPEDLGAFSARVIHVYTDKAKQWPLSRSAEPSEWNAPMENAMETRLRRYEGGQEYDVAVSLEGYMLAPPGVPVLVNPKSVVVVNVFVYDVANETFLAKKQQMEIFEDTTGQSAILGSGHSRTKEEQIAGLSLNIADAIEEWIAEQHAENGWFNARAEPAPATE</sequence>
<name>A0A2R8C9E3_9RHOB</name>
<keyword evidence="2" id="KW-1185">Reference proteome</keyword>
<accession>A0A2R8C9E3</accession>
<protein>
    <submittedName>
        <fullName evidence="1">Uncharacterized protein</fullName>
    </submittedName>
</protein>
<evidence type="ECO:0000313" key="1">
    <source>
        <dbReference type="EMBL" id="SPJ29025.1"/>
    </source>
</evidence>
<dbReference type="Proteomes" id="UP000244898">
    <property type="component" value="Unassembled WGS sequence"/>
</dbReference>
<organism evidence="1 2">
    <name type="scientific">Falsiruegeria mediterranea M17</name>
    <dbReference type="NCBI Taxonomy" id="1200281"/>
    <lineage>
        <taxon>Bacteria</taxon>
        <taxon>Pseudomonadati</taxon>
        <taxon>Pseudomonadota</taxon>
        <taxon>Alphaproteobacteria</taxon>
        <taxon>Rhodobacterales</taxon>
        <taxon>Roseobacteraceae</taxon>
        <taxon>Falsiruegeria</taxon>
    </lineage>
</organism>
<dbReference type="RefSeq" id="WP_235824086.1">
    <property type="nucleotide sequence ID" value="NZ_ONZG01000006.1"/>
</dbReference>